<keyword evidence="2" id="KW-1185">Reference proteome</keyword>
<evidence type="ECO:0000313" key="2">
    <source>
        <dbReference type="Proteomes" id="UP001291653"/>
    </source>
</evidence>
<keyword evidence="1" id="KW-0418">Kinase</keyword>
<sequence length="186" mass="19440">MTGYEVLLIGGRSGVGKTTVGWEVSELLRAADVDHCVVDGDYLGHVSPPPATDPHRSAITERNLRAVWANFAALGQRRLIYTNTVSVLEADMVCRAMGGGPSPSAPAVPTRAVRVLLTATDTTAGARLGLRESGSGLAAHIERSARAARRLAREAPADTVTVATDGKSVLDVAREVVAATGWRTGT</sequence>
<dbReference type="Proteomes" id="UP001291653">
    <property type="component" value="Unassembled WGS sequence"/>
</dbReference>
<dbReference type="EMBL" id="BSBI01000018">
    <property type="protein sequence ID" value="GLF99095.1"/>
    <property type="molecule type" value="Genomic_DNA"/>
</dbReference>
<dbReference type="SUPFAM" id="SSF52540">
    <property type="entry name" value="P-loop containing nucleoside triphosphate hydrolases"/>
    <property type="match status" value="1"/>
</dbReference>
<evidence type="ECO:0000313" key="1">
    <source>
        <dbReference type="EMBL" id="GLF99095.1"/>
    </source>
</evidence>
<accession>A0ABQ5P9D0</accession>
<gene>
    <name evidence="1" type="ORF">SYYSPA8_32380</name>
</gene>
<comment type="caution">
    <text evidence="1">The sequence shown here is derived from an EMBL/GenBank/DDBJ whole genome shotgun (WGS) entry which is preliminary data.</text>
</comment>
<keyword evidence="1" id="KW-0808">Transferase</keyword>
<dbReference type="Gene3D" id="3.40.50.300">
    <property type="entry name" value="P-loop containing nucleotide triphosphate hydrolases"/>
    <property type="match status" value="1"/>
</dbReference>
<protein>
    <submittedName>
        <fullName evidence="1">Adenylyl-sulfate kinase</fullName>
    </submittedName>
</protein>
<name>A0ABQ5P9D0_9ACTN</name>
<reference evidence="1 2" key="1">
    <citation type="submission" date="2022-10" db="EMBL/GenBank/DDBJ databases">
        <title>Draft genome sequence of Streptomyces sp. YSPA8.</title>
        <authorList>
            <person name="Moriuchi R."/>
            <person name="Dohra H."/>
            <person name="Yamamura H."/>
            <person name="Kodani S."/>
        </authorList>
    </citation>
    <scope>NUCLEOTIDE SEQUENCE [LARGE SCALE GENOMIC DNA]</scope>
    <source>
        <strain evidence="1 2">YSPA8</strain>
    </source>
</reference>
<dbReference type="GO" id="GO:0016301">
    <property type="term" value="F:kinase activity"/>
    <property type="evidence" value="ECO:0007669"/>
    <property type="project" value="UniProtKB-KW"/>
</dbReference>
<proteinExistence type="predicted"/>
<dbReference type="InterPro" id="IPR027417">
    <property type="entry name" value="P-loop_NTPase"/>
</dbReference>
<organism evidence="1 2">
    <name type="scientific">Streptomyces yaizuensis</name>
    <dbReference type="NCBI Taxonomy" id="2989713"/>
    <lineage>
        <taxon>Bacteria</taxon>
        <taxon>Bacillati</taxon>
        <taxon>Actinomycetota</taxon>
        <taxon>Actinomycetes</taxon>
        <taxon>Kitasatosporales</taxon>
        <taxon>Streptomycetaceae</taxon>
        <taxon>Streptomyces</taxon>
    </lineage>
</organism>
<dbReference type="RefSeq" id="WP_323451052.1">
    <property type="nucleotide sequence ID" value="NZ_BSBI01000018.1"/>
</dbReference>